<proteinExistence type="inferred from homology"/>
<keyword evidence="8" id="KW-1185">Reference proteome</keyword>
<evidence type="ECO:0000256" key="5">
    <source>
        <dbReference type="SAM" id="MobiDB-lite"/>
    </source>
</evidence>
<evidence type="ECO:0000256" key="3">
    <source>
        <dbReference type="ARBA" id="ARBA00022801"/>
    </source>
</evidence>
<dbReference type="SMART" id="SM00194">
    <property type="entry name" value="PTPc"/>
    <property type="match status" value="1"/>
</dbReference>
<keyword evidence="3" id="KW-0378">Hydrolase</keyword>
<dbReference type="GO" id="GO:0004725">
    <property type="term" value="F:protein tyrosine phosphatase activity"/>
    <property type="evidence" value="ECO:0007669"/>
    <property type="project" value="UniProtKB-EC"/>
</dbReference>
<reference evidence="7" key="1">
    <citation type="submission" date="2020-04" db="EMBL/GenBank/DDBJ databases">
        <authorList>
            <person name="Alioto T."/>
            <person name="Alioto T."/>
            <person name="Gomez Garrido J."/>
        </authorList>
    </citation>
    <scope>NUCLEOTIDE SEQUENCE</scope>
    <source>
        <strain evidence="7">A484AB</strain>
    </source>
</reference>
<accession>A0A7D9JUF1</accession>
<keyword evidence="4" id="KW-0904">Protein phosphatase</keyword>
<keyword evidence="7" id="KW-0675">Receptor</keyword>
<sequence length="299" mass="35428">MQRPLFFNASHFLRRASEQHEDKDKEMKGVSKDEDNQEGIYLNENVEENVHPPVPIAEFEHYVNEMKANENYEFQKEYDDLPSNTNTAWEVAKKPFNKQKNRYGNIVTYDHCRVVLSGDEKDDYINASYIDGIKENSYIATQGPTLVTLNDMWRMVWEQRSYSIVMVTSLVELRKPKCDKYWPDEGTEKYGDIDVTLMKIEEFAYYIIHTLQLKKDGEEREVRHYFFQSWPDHGVPKYPTQILAFRRHFRTHHMEQSGPIIVHCRSDSDKNSLYFCINKVFLVIEATTRNLILVYKSIV</sequence>
<dbReference type="InterPro" id="IPR000242">
    <property type="entry name" value="PTP_cat"/>
</dbReference>
<dbReference type="Gene3D" id="3.90.190.10">
    <property type="entry name" value="Protein tyrosine phosphatase superfamily"/>
    <property type="match status" value="1"/>
</dbReference>
<protein>
    <recommendedName>
        <fullName evidence="2">protein-tyrosine-phosphatase</fullName>
        <ecNumber evidence="2">3.1.3.48</ecNumber>
    </recommendedName>
</protein>
<dbReference type="PANTHER" id="PTHR19134">
    <property type="entry name" value="RECEPTOR-TYPE TYROSINE-PROTEIN PHOSPHATASE"/>
    <property type="match status" value="1"/>
</dbReference>
<comment type="similarity">
    <text evidence="1">Belongs to the protein-tyrosine phosphatase family.</text>
</comment>
<dbReference type="PRINTS" id="PR00700">
    <property type="entry name" value="PRTYPHPHTASE"/>
</dbReference>
<comment type="caution">
    <text evidence="7">The sequence shown here is derived from an EMBL/GenBank/DDBJ whole genome shotgun (WGS) entry which is preliminary data.</text>
</comment>
<organism evidence="7 8">
    <name type="scientific">Paramuricea clavata</name>
    <name type="common">Red gorgonian</name>
    <name type="synonym">Violescent sea-whip</name>
    <dbReference type="NCBI Taxonomy" id="317549"/>
    <lineage>
        <taxon>Eukaryota</taxon>
        <taxon>Metazoa</taxon>
        <taxon>Cnidaria</taxon>
        <taxon>Anthozoa</taxon>
        <taxon>Octocorallia</taxon>
        <taxon>Malacalcyonacea</taxon>
        <taxon>Plexauridae</taxon>
        <taxon>Paramuricea</taxon>
    </lineage>
</organism>
<feature type="compositionally biased region" description="Basic and acidic residues" evidence="5">
    <location>
        <begin position="15"/>
        <end position="34"/>
    </location>
</feature>
<feature type="domain" description="Tyrosine-protein phosphatase" evidence="6">
    <location>
        <begin position="74"/>
        <end position="299"/>
    </location>
</feature>
<gene>
    <name evidence="7" type="ORF">PACLA_8A053649</name>
</gene>
<dbReference type="AlphaFoldDB" id="A0A7D9JUF1"/>
<evidence type="ECO:0000313" key="8">
    <source>
        <dbReference type="Proteomes" id="UP001152795"/>
    </source>
</evidence>
<dbReference type="Proteomes" id="UP001152795">
    <property type="component" value="Unassembled WGS sequence"/>
</dbReference>
<evidence type="ECO:0000256" key="2">
    <source>
        <dbReference type="ARBA" id="ARBA00013064"/>
    </source>
</evidence>
<dbReference type="SUPFAM" id="SSF52799">
    <property type="entry name" value="(Phosphotyrosine protein) phosphatases II"/>
    <property type="match status" value="1"/>
</dbReference>
<dbReference type="OrthoDB" id="5988541at2759"/>
<dbReference type="EC" id="3.1.3.48" evidence="2"/>
<dbReference type="InterPro" id="IPR050348">
    <property type="entry name" value="Protein-Tyr_Phosphatase"/>
</dbReference>
<evidence type="ECO:0000259" key="6">
    <source>
        <dbReference type="PROSITE" id="PS50055"/>
    </source>
</evidence>
<dbReference type="InterPro" id="IPR029021">
    <property type="entry name" value="Prot-tyrosine_phosphatase-like"/>
</dbReference>
<feature type="region of interest" description="Disordered" evidence="5">
    <location>
        <begin position="1"/>
        <end position="34"/>
    </location>
</feature>
<evidence type="ECO:0000256" key="1">
    <source>
        <dbReference type="ARBA" id="ARBA00009580"/>
    </source>
</evidence>
<evidence type="ECO:0000256" key="4">
    <source>
        <dbReference type="ARBA" id="ARBA00022912"/>
    </source>
</evidence>
<dbReference type="EMBL" id="CACRXK020021009">
    <property type="protein sequence ID" value="CAB4035390.1"/>
    <property type="molecule type" value="Genomic_DNA"/>
</dbReference>
<dbReference type="PROSITE" id="PS50055">
    <property type="entry name" value="TYR_PHOSPHATASE_PTP"/>
    <property type="match status" value="1"/>
</dbReference>
<name>A0A7D9JUF1_PARCT</name>
<evidence type="ECO:0000313" key="7">
    <source>
        <dbReference type="EMBL" id="CAB4035390.1"/>
    </source>
</evidence>
<dbReference type="Pfam" id="PF00102">
    <property type="entry name" value="Y_phosphatase"/>
    <property type="match status" value="1"/>
</dbReference>
<dbReference type="PANTHER" id="PTHR19134:SF562">
    <property type="entry name" value="PROTEIN-TYROSINE-PHOSPHATASE"/>
    <property type="match status" value="1"/>
</dbReference>